<sequence>MNMSDLHGVLAVGTGTGEDGANSFLGSDIGKAVIALCGVAGIIILVVCIFKMVKNVTNGRPGEGFKVFFWGLVVGGLLFRLDITVSAVSYMSGLLQKVFDSAQKVTG</sequence>
<proteinExistence type="predicted"/>
<evidence type="ECO:0000313" key="2">
    <source>
        <dbReference type="EMBL" id="GAA4613493.1"/>
    </source>
</evidence>
<protein>
    <submittedName>
        <fullName evidence="2">Uncharacterized protein</fullName>
    </submittedName>
</protein>
<dbReference type="Proteomes" id="UP001500212">
    <property type="component" value="Unassembled WGS sequence"/>
</dbReference>
<name>A0ABP8TRU3_9ACTN</name>
<feature type="transmembrane region" description="Helical" evidence="1">
    <location>
        <begin position="32"/>
        <end position="53"/>
    </location>
</feature>
<keyword evidence="1" id="KW-0472">Membrane</keyword>
<comment type="caution">
    <text evidence="2">The sequence shown here is derived from an EMBL/GenBank/DDBJ whole genome shotgun (WGS) entry which is preliminary data.</text>
</comment>
<keyword evidence="1" id="KW-0812">Transmembrane</keyword>
<organism evidence="2 3">
    <name type="scientific">Actinoallomurus liliacearum</name>
    <dbReference type="NCBI Taxonomy" id="1080073"/>
    <lineage>
        <taxon>Bacteria</taxon>
        <taxon>Bacillati</taxon>
        <taxon>Actinomycetota</taxon>
        <taxon>Actinomycetes</taxon>
        <taxon>Streptosporangiales</taxon>
        <taxon>Thermomonosporaceae</taxon>
        <taxon>Actinoallomurus</taxon>
    </lineage>
</organism>
<reference evidence="3" key="1">
    <citation type="journal article" date="2019" name="Int. J. Syst. Evol. Microbiol.">
        <title>The Global Catalogue of Microorganisms (GCM) 10K type strain sequencing project: providing services to taxonomists for standard genome sequencing and annotation.</title>
        <authorList>
            <consortium name="The Broad Institute Genomics Platform"/>
            <consortium name="The Broad Institute Genome Sequencing Center for Infectious Disease"/>
            <person name="Wu L."/>
            <person name="Ma J."/>
        </authorList>
    </citation>
    <scope>NUCLEOTIDE SEQUENCE [LARGE SCALE GENOMIC DNA]</scope>
    <source>
        <strain evidence="3">JCM 17938</strain>
    </source>
</reference>
<accession>A0ABP8TRU3</accession>
<evidence type="ECO:0000256" key="1">
    <source>
        <dbReference type="SAM" id="Phobius"/>
    </source>
</evidence>
<dbReference type="RefSeq" id="WP_345361462.1">
    <property type="nucleotide sequence ID" value="NZ_BAABHJ010000023.1"/>
</dbReference>
<feature type="transmembrane region" description="Helical" evidence="1">
    <location>
        <begin position="65"/>
        <end position="91"/>
    </location>
</feature>
<keyword evidence="3" id="KW-1185">Reference proteome</keyword>
<keyword evidence="1" id="KW-1133">Transmembrane helix</keyword>
<evidence type="ECO:0000313" key="3">
    <source>
        <dbReference type="Proteomes" id="UP001500212"/>
    </source>
</evidence>
<gene>
    <name evidence="2" type="ORF">GCM10023195_58400</name>
</gene>
<dbReference type="EMBL" id="BAABHJ010000023">
    <property type="protein sequence ID" value="GAA4613493.1"/>
    <property type="molecule type" value="Genomic_DNA"/>
</dbReference>